<feature type="compositionally biased region" description="Pro residues" evidence="1">
    <location>
        <begin position="156"/>
        <end position="165"/>
    </location>
</feature>
<dbReference type="GeneID" id="18815186"/>
<feature type="domain" description="DUF6532" evidence="2">
    <location>
        <begin position="281"/>
        <end position="413"/>
    </location>
</feature>
<dbReference type="EMBL" id="GL945435">
    <property type="protein sequence ID" value="EGO24088.1"/>
    <property type="molecule type" value="Genomic_DNA"/>
</dbReference>
<proteinExistence type="predicted"/>
<dbReference type="RefSeq" id="XP_007319850.1">
    <property type="nucleotide sequence ID" value="XM_007319788.1"/>
</dbReference>
<name>F8NZW7_SERL9</name>
<evidence type="ECO:0000313" key="3">
    <source>
        <dbReference type="EMBL" id="EGO24088.1"/>
    </source>
</evidence>
<reference evidence="3" key="1">
    <citation type="submission" date="2011-04" db="EMBL/GenBank/DDBJ databases">
        <title>Evolution of plant cell wall degrading machinery underlies the functional diversity of forest fungi.</title>
        <authorList>
            <consortium name="US DOE Joint Genome Institute (JGI-PGF)"/>
            <person name="Eastwood D.C."/>
            <person name="Floudas D."/>
            <person name="Binder M."/>
            <person name="Majcherczyk A."/>
            <person name="Schneider P."/>
            <person name="Aerts A."/>
            <person name="Asiegbu F.O."/>
            <person name="Baker S.E."/>
            <person name="Barry K."/>
            <person name="Bendiksby M."/>
            <person name="Blumentritt M."/>
            <person name="Coutinho P.M."/>
            <person name="Cullen D."/>
            <person name="Cullen D."/>
            <person name="Gathman A."/>
            <person name="Goodell B."/>
            <person name="Henrissat B."/>
            <person name="Ihrmark K."/>
            <person name="Kauserud H."/>
            <person name="Kohler A."/>
            <person name="LaButti K."/>
            <person name="Lapidus A."/>
            <person name="Lavin J.L."/>
            <person name="Lee Y.-H."/>
            <person name="Lindquist E."/>
            <person name="Lilly W."/>
            <person name="Lucas S."/>
            <person name="Morin E."/>
            <person name="Murat C."/>
            <person name="Oguiza J.A."/>
            <person name="Park J."/>
            <person name="Pisabarro A.G."/>
            <person name="Riley R."/>
            <person name="Rosling A."/>
            <person name="Salamov A."/>
            <person name="Schmidt O."/>
            <person name="Schmutz J."/>
            <person name="Skrede I."/>
            <person name="Stenlid J."/>
            <person name="Wiebenga A."/>
            <person name="Xie X."/>
            <person name="Kues U."/>
            <person name="Hibbett D.S."/>
            <person name="Hoffmeister D."/>
            <person name="Hogberg N."/>
            <person name="Martin F."/>
            <person name="Grigoriev I.V."/>
            <person name="Watkinson S.C."/>
        </authorList>
    </citation>
    <scope>NUCLEOTIDE SEQUENCE</scope>
    <source>
        <strain evidence="3">S7.9</strain>
    </source>
</reference>
<feature type="compositionally biased region" description="Polar residues" evidence="1">
    <location>
        <begin position="190"/>
        <end position="199"/>
    </location>
</feature>
<dbReference type="HOGENOM" id="CLU_727931_0_0_1"/>
<organism>
    <name type="scientific">Serpula lacrymans var. lacrymans (strain S7.9)</name>
    <name type="common">Dry rot fungus</name>
    <dbReference type="NCBI Taxonomy" id="578457"/>
    <lineage>
        <taxon>Eukaryota</taxon>
        <taxon>Fungi</taxon>
        <taxon>Dikarya</taxon>
        <taxon>Basidiomycota</taxon>
        <taxon>Agaricomycotina</taxon>
        <taxon>Agaricomycetes</taxon>
        <taxon>Agaricomycetidae</taxon>
        <taxon>Boletales</taxon>
        <taxon>Coniophorineae</taxon>
        <taxon>Serpulaceae</taxon>
        <taxon>Serpula</taxon>
    </lineage>
</organism>
<dbReference type="InterPro" id="IPR045341">
    <property type="entry name" value="DUF6532"/>
</dbReference>
<protein>
    <recommendedName>
        <fullName evidence="2">DUF6532 domain-containing protein</fullName>
    </recommendedName>
</protein>
<evidence type="ECO:0000259" key="2">
    <source>
        <dbReference type="Pfam" id="PF20149"/>
    </source>
</evidence>
<evidence type="ECO:0000256" key="1">
    <source>
        <dbReference type="SAM" id="MobiDB-lite"/>
    </source>
</evidence>
<feature type="region of interest" description="Disordered" evidence="1">
    <location>
        <begin position="204"/>
        <end position="223"/>
    </location>
</feature>
<dbReference type="Pfam" id="PF20149">
    <property type="entry name" value="DUF6532"/>
    <property type="match status" value="1"/>
</dbReference>
<feature type="compositionally biased region" description="Basic and acidic residues" evidence="1">
    <location>
        <begin position="176"/>
        <end position="186"/>
    </location>
</feature>
<accession>F8NZW7</accession>
<feature type="region of interest" description="Disordered" evidence="1">
    <location>
        <begin position="132"/>
        <end position="199"/>
    </location>
</feature>
<dbReference type="KEGG" id="sla:SERLADRAFT_439395"/>
<dbReference type="AlphaFoldDB" id="F8NZW7"/>
<sequence>MSETDSCMQTLIMSIQLIPSNCLFTPQENMIKEEFVASMEDFGHQELAKARLSPQLNSTADRPYLPPHMQFGAGGDFISDKEIQALLAICVVPLALTQPSSSFFSDLDTDQLQLQGSPTSIGGPLQLQDIMSWSGSISGPSQLQGIMSPSSGSSGAPPPSIPGGRPPLRTSNPTELTHDQTIDQRIIHPGSSTSANDYFRSQNPLARLPLTPSPPPASTNARNESRTISLWRIKHEVKFLPEHISVAQTRMRKYVLLKDTMLTKQQKSQEAKDILGSLAVEYGALGVVSDVRRPFMANSSSAVESAFQLRLPLTDHTTDPKEFKANRIAQVLADELPAFLHTIDNDGNVLHSGHHIIPDTILDSLFKHKHLFGHILADNLKDPRNTLDIIISLAATTAFASLKERGTGVFNKKCMDVIRGIRKAGNEAAAARFDAYEADILARGLAL</sequence>
<gene>
    <name evidence="3" type="ORF">SERLADRAFT_439395</name>
</gene>
<dbReference type="Proteomes" id="UP000008064">
    <property type="component" value="Unassembled WGS sequence"/>
</dbReference>
<feature type="compositionally biased region" description="Polar residues" evidence="1">
    <location>
        <begin position="132"/>
        <end position="147"/>
    </location>
</feature>